<evidence type="ECO:0000313" key="8">
    <source>
        <dbReference type="Proteomes" id="UP000053095"/>
    </source>
</evidence>
<evidence type="ECO:0000259" key="6">
    <source>
        <dbReference type="PROSITE" id="PS00624"/>
    </source>
</evidence>
<dbReference type="PROSITE" id="PS00623">
    <property type="entry name" value="GMC_OXRED_1"/>
    <property type="match status" value="1"/>
</dbReference>
<protein>
    <recommendedName>
        <fullName evidence="5 6">Glucose-methanol-choline oxidoreductase N-terminal domain-containing protein</fullName>
    </recommendedName>
</protein>
<name>A0A0B8N1J8_TALPI</name>
<dbReference type="Proteomes" id="UP000053095">
    <property type="component" value="Unassembled WGS sequence"/>
</dbReference>
<accession>A0A0B8N1J8</accession>
<keyword evidence="4" id="KW-0285">Flavoprotein</keyword>
<dbReference type="PROSITE" id="PS51257">
    <property type="entry name" value="PROKAR_LIPOPROTEIN"/>
    <property type="match status" value="1"/>
</dbReference>
<sequence length="549" mass="60123">MSSKSYDYVIVGGGTAGCVLASRLRQDNPSLSIVIVEAGPDVSRRPDVLDGSQWAPLLATELNWQYQTVPQKHLGGRVVANAAGKALGGSTAINAGAWTRGDSQNYDHWGEVVNDNRWSYDGFLPYFRKIETFHDPHGYKEVHGFDGAIHMVPSHLRGYPLREQIKAAWADMGVPFNEDMNDGNPLGVADMIENRLNGYRIVAPLVYPLDGVHIMTETLVKRVIVQDIDGKKVATAIELADNEATIITARREVIVSAGAFRSPQILMLSGLGPKSELQNHGIDVVLDIPDVGLHLHDHISVFQWWKLKNPEKGLSIGSSAFNNPNYFKGNPVDFFITQSVPQQGLLNALAADGNNNNPEAHRVASQRSHHETWIMYVAQNAGNPTLVPDGTHIMTSVICMLPTSRGTIKLADTNPHTAPLVDPNYMATEADRYILREGMRKLYQVFRETDAGRAIIDSETVGEGLKAVSAEIGDEDLDEKIRSHPGTMFHTAGTLSMGKVVDTFMRVNGVDRLRVVDASVIPVPLAGHLQNCVYAMAEQAADIILNDTM</sequence>
<evidence type="ECO:0000256" key="2">
    <source>
        <dbReference type="PIRSR" id="PIRSR000137-1"/>
    </source>
</evidence>
<dbReference type="PROSITE" id="PS00624">
    <property type="entry name" value="GMC_OXRED_2"/>
    <property type="match status" value="1"/>
</dbReference>
<dbReference type="AlphaFoldDB" id="A0A0B8N1J8"/>
<feature type="domain" description="Glucose-methanol-choline oxidoreductase N-terminal" evidence="6">
    <location>
        <begin position="258"/>
        <end position="272"/>
    </location>
</feature>
<feature type="domain" description="Glucose-methanol-choline oxidoreductase N-terminal" evidence="5">
    <location>
        <begin position="84"/>
        <end position="107"/>
    </location>
</feature>
<dbReference type="PIRSF" id="PIRSF000137">
    <property type="entry name" value="Alcohol_oxidase"/>
    <property type="match status" value="1"/>
</dbReference>
<reference evidence="8" key="1">
    <citation type="journal article" date="2015" name="Genome Announc.">
        <title>Draft genome sequence of Talaromyces cellulolyticus strain Y-94, a source of lignocellulosic biomass-degrading enzymes.</title>
        <authorList>
            <person name="Fujii T."/>
            <person name="Koike H."/>
            <person name="Sawayama S."/>
            <person name="Yano S."/>
            <person name="Inoue H."/>
        </authorList>
    </citation>
    <scope>NUCLEOTIDE SEQUENCE [LARGE SCALE GENOMIC DNA]</scope>
    <source>
        <strain evidence="8">Y-94</strain>
    </source>
</reference>
<dbReference type="InterPro" id="IPR012132">
    <property type="entry name" value="GMC_OxRdtase"/>
</dbReference>
<keyword evidence="8" id="KW-1185">Reference proteome</keyword>
<evidence type="ECO:0000256" key="1">
    <source>
        <dbReference type="ARBA" id="ARBA00010790"/>
    </source>
</evidence>
<dbReference type="PANTHER" id="PTHR11552">
    <property type="entry name" value="GLUCOSE-METHANOL-CHOLINE GMC OXIDOREDUCTASE"/>
    <property type="match status" value="1"/>
</dbReference>
<proteinExistence type="inferred from homology"/>
<feature type="binding site" evidence="3">
    <location>
        <position position="220"/>
    </location>
    <ligand>
        <name>FAD</name>
        <dbReference type="ChEBI" id="CHEBI:57692"/>
    </ligand>
</feature>
<dbReference type="GO" id="GO:0050660">
    <property type="term" value="F:flavin adenine dinucleotide binding"/>
    <property type="evidence" value="ECO:0007669"/>
    <property type="project" value="InterPro"/>
</dbReference>
<dbReference type="SUPFAM" id="SSF54373">
    <property type="entry name" value="FAD-linked reductases, C-terminal domain"/>
    <property type="match status" value="1"/>
</dbReference>
<dbReference type="Gene3D" id="3.50.50.60">
    <property type="entry name" value="FAD/NAD(P)-binding domain"/>
    <property type="match status" value="1"/>
</dbReference>
<dbReference type="EMBL" id="DF933839">
    <property type="protein sequence ID" value="GAM42042.1"/>
    <property type="molecule type" value="Genomic_DNA"/>
</dbReference>
<comment type="cofactor">
    <cofactor evidence="3">
        <name>FAD</name>
        <dbReference type="ChEBI" id="CHEBI:57692"/>
    </cofactor>
</comment>
<feature type="active site" description="Proton donor" evidence="2">
    <location>
        <position position="490"/>
    </location>
</feature>
<dbReference type="Gene3D" id="3.30.560.10">
    <property type="entry name" value="Glucose Oxidase, domain 3"/>
    <property type="match status" value="1"/>
</dbReference>
<feature type="active site" description="Proton acceptor" evidence="2">
    <location>
        <position position="528"/>
    </location>
</feature>
<dbReference type="InterPro" id="IPR036188">
    <property type="entry name" value="FAD/NAD-bd_sf"/>
</dbReference>
<dbReference type="InterPro" id="IPR007867">
    <property type="entry name" value="GMC_OxRtase_C"/>
</dbReference>
<organism evidence="7 8">
    <name type="scientific">Talaromyces pinophilus</name>
    <name type="common">Penicillium pinophilum</name>
    <dbReference type="NCBI Taxonomy" id="128442"/>
    <lineage>
        <taxon>Eukaryota</taxon>
        <taxon>Fungi</taxon>
        <taxon>Dikarya</taxon>
        <taxon>Ascomycota</taxon>
        <taxon>Pezizomycotina</taxon>
        <taxon>Eurotiomycetes</taxon>
        <taxon>Eurotiomycetidae</taxon>
        <taxon>Eurotiales</taxon>
        <taxon>Trichocomaceae</taxon>
        <taxon>Talaromyces</taxon>
        <taxon>Talaromyces sect. Talaromyces</taxon>
    </lineage>
</organism>
<dbReference type="GO" id="GO:0016614">
    <property type="term" value="F:oxidoreductase activity, acting on CH-OH group of donors"/>
    <property type="evidence" value="ECO:0007669"/>
    <property type="project" value="InterPro"/>
</dbReference>
<evidence type="ECO:0000313" key="7">
    <source>
        <dbReference type="EMBL" id="GAM42042.1"/>
    </source>
</evidence>
<dbReference type="SUPFAM" id="SSF51905">
    <property type="entry name" value="FAD/NAD(P)-binding domain"/>
    <property type="match status" value="1"/>
</dbReference>
<evidence type="ECO:0000256" key="4">
    <source>
        <dbReference type="RuleBase" id="RU003968"/>
    </source>
</evidence>
<keyword evidence="3 4" id="KW-0274">FAD</keyword>
<dbReference type="Pfam" id="PF00732">
    <property type="entry name" value="GMC_oxred_N"/>
    <property type="match status" value="1"/>
</dbReference>
<dbReference type="PANTHER" id="PTHR11552:SF123">
    <property type="entry name" value="GMC OXIDOREDUCTASE (AFU_ORTHOLOGUE AFUA_2G01770)-RELATED"/>
    <property type="match status" value="1"/>
</dbReference>
<dbReference type="InterPro" id="IPR000172">
    <property type="entry name" value="GMC_OxRdtase_N"/>
</dbReference>
<comment type="similarity">
    <text evidence="1 4">Belongs to the GMC oxidoreductase family.</text>
</comment>
<evidence type="ECO:0000259" key="5">
    <source>
        <dbReference type="PROSITE" id="PS00623"/>
    </source>
</evidence>
<gene>
    <name evidence="7" type="ORF">TCE0_043r15660</name>
</gene>
<dbReference type="Pfam" id="PF05199">
    <property type="entry name" value="GMC_oxred_C"/>
    <property type="match status" value="1"/>
</dbReference>
<evidence type="ECO:0000256" key="3">
    <source>
        <dbReference type="PIRSR" id="PIRSR000137-2"/>
    </source>
</evidence>